<proteinExistence type="predicted"/>
<gene>
    <name evidence="1" type="ORF">POVWA2_036200</name>
</gene>
<name>A0A1A8Z3X4_PLAOA</name>
<protein>
    <submittedName>
        <fullName evidence="1">Uncharacterized protein</fullName>
    </submittedName>
</protein>
<accession>A0A1A8Z3X4</accession>
<evidence type="ECO:0000313" key="2">
    <source>
        <dbReference type="Proteomes" id="UP000078550"/>
    </source>
</evidence>
<sequence length="119" mass="13879">MDFQRIECFQRFYKLQFRLAGITGKDLDELCIKRYVWMTNQMTHLKLSKRKNLYLDICQSCKQFFADDEECLNSSLNLSLHSTGKSKKASRDLHGATKCVVNAYVGTYNILFSLYIIVC</sequence>
<reference evidence="2" key="1">
    <citation type="submission" date="2016-05" db="EMBL/GenBank/DDBJ databases">
        <authorList>
            <person name="Naeem Raeece"/>
        </authorList>
    </citation>
    <scope>NUCLEOTIDE SEQUENCE [LARGE SCALE GENOMIC DNA]</scope>
</reference>
<evidence type="ECO:0000313" key="1">
    <source>
        <dbReference type="EMBL" id="SBT38634.1"/>
    </source>
</evidence>
<organism evidence="1 2">
    <name type="scientific">Plasmodium ovale wallikeri</name>
    <dbReference type="NCBI Taxonomy" id="864142"/>
    <lineage>
        <taxon>Eukaryota</taxon>
        <taxon>Sar</taxon>
        <taxon>Alveolata</taxon>
        <taxon>Apicomplexa</taxon>
        <taxon>Aconoidasida</taxon>
        <taxon>Haemosporida</taxon>
        <taxon>Plasmodiidae</taxon>
        <taxon>Plasmodium</taxon>
        <taxon>Plasmodium (Plasmodium)</taxon>
    </lineage>
</organism>
<dbReference type="AlphaFoldDB" id="A0A1A8Z3X4"/>
<dbReference type="EMBL" id="FLRE01000138">
    <property type="protein sequence ID" value="SBT38634.1"/>
    <property type="molecule type" value="Genomic_DNA"/>
</dbReference>
<dbReference type="Proteomes" id="UP000078550">
    <property type="component" value="Unassembled WGS sequence"/>
</dbReference>